<keyword evidence="7" id="KW-1185">Reference proteome</keyword>
<name>A0AAU9F4A5_9BACT</name>
<dbReference type="PANTHER" id="PTHR46233">
    <property type="entry name" value="HYDROXYACYLGLUTATHIONE HYDROLASE GLOC"/>
    <property type="match status" value="1"/>
</dbReference>
<dbReference type="InterPro" id="IPR036866">
    <property type="entry name" value="RibonucZ/Hydroxyglut_hydro"/>
</dbReference>
<dbReference type="Gene3D" id="3.60.15.10">
    <property type="entry name" value="Ribonuclease Z/Hydroxyacylglutathione hydrolase-like"/>
    <property type="match status" value="1"/>
</dbReference>
<dbReference type="InterPro" id="IPR051453">
    <property type="entry name" value="MBL_Glyoxalase_II"/>
</dbReference>
<keyword evidence="4" id="KW-0862">Zinc</keyword>
<sequence>MQLAQGLYFYPWTQTTVNNCNSVLISGGPLTLVDPGHSQLYGHVENGLAGDGFRDIPELVVMTHCHPDHLEAAAQLQRAGAKLAMHPEEIAYMNGEGRALASALGMNFPDLTFDVLLEEGELTLGEHTLQVIHTPGHSPGHVCLYWPEHKALIAGDLVFAQGVGRVDFPGGSGELLKESIKKVAALDLELVLPGHGPIVKGQEQVAKNFALIEQFYFPML</sequence>
<dbReference type="RefSeq" id="WP_338600850.1">
    <property type="nucleotide sequence ID" value="NZ_AP028679.1"/>
</dbReference>
<evidence type="ECO:0000256" key="1">
    <source>
        <dbReference type="ARBA" id="ARBA00001947"/>
    </source>
</evidence>
<evidence type="ECO:0000259" key="5">
    <source>
        <dbReference type="SMART" id="SM00849"/>
    </source>
</evidence>
<organism evidence="6 7">
    <name type="scientific">Desulfoferula mesophila</name>
    <dbReference type="NCBI Taxonomy" id="3058419"/>
    <lineage>
        <taxon>Bacteria</taxon>
        <taxon>Pseudomonadati</taxon>
        <taxon>Thermodesulfobacteriota</taxon>
        <taxon>Desulfarculia</taxon>
        <taxon>Desulfarculales</taxon>
        <taxon>Desulfarculaceae</taxon>
        <taxon>Desulfoferula</taxon>
    </lineage>
</organism>
<dbReference type="EMBL" id="AP028679">
    <property type="protein sequence ID" value="BEQ15837.1"/>
    <property type="molecule type" value="Genomic_DNA"/>
</dbReference>
<dbReference type="SMART" id="SM00849">
    <property type="entry name" value="Lactamase_B"/>
    <property type="match status" value="1"/>
</dbReference>
<accession>A0AAU9F4A5</accession>
<evidence type="ECO:0000313" key="6">
    <source>
        <dbReference type="EMBL" id="BEQ15837.1"/>
    </source>
</evidence>
<dbReference type="InterPro" id="IPR001279">
    <property type="entry name" value="Metallo-B-lactamas"/>
</dbReference>
<comment type="cofactor">
    <cofactor evidence="1">
        <name>Zn(2+)</name>
        <dbReference type="ChEBI" id="CHEBI:29105"/>
    </cofactor>
</comment>
<evidence type="ECO:0000256" key="3">
    <source>
        <dbReference type="ARBA" id="ARBA00022801"/>
    </source>
</evidence>
<feature type="domain" description="Metallo-beta-lactamase" evidence="5">
    <location>
        <begin position="19"/>
        <end position="195"/>
    </location>
</feature>
<dbReference type="Proteomes" id="UP001366166">
    <property type="component" value="Chromosome"/>
</dbReference>
<protein>
    <recommendedName>
        <fullName evidence="5">Metallo-beta-lactamase domain-containing protein</fullName>
    </recommendedName>
</protein>
<evidence type="ECO:0000256" key="2">
    <source>
        <dbReference type="ARBA" id="ARBA00022723"/>
    </source>
</evidence>
<keyword evidence="2" id="KW-0479">Metal-binding</keyword>
<evidence type="ECO:0000256" key="4">
    <source>
        <dbReference type="ARBA" id="ARBA00022833"/>
    </source>
</evidence>
<dbReference type="GO" id="GO:0046872">
    <property type="term" value="F:metal ion binding"/>
    <property type="evidence" value="ECO:0007669"/>
    <property type="project" value="UniProtKB-KW"/>
</dbReference>
<proteinExistence type="predicted"/>
<dbReference type="PANTHER" id="PTHR46233:SF3">
    <property type="entry name" value="HYDROXYACYLGLUTATHIONE HYDROLASE GLOC"/>
    <property type="match status" value="1"/>
</dbReference>
<dbReference type="KEGG" id="dmp:FAK_29030"/>
<reference evidence="7" key="1">
    <citation type="journal article" date="2023" name="Arch. Microbiol.">
        <title>Desulfoferula mesophilus gen. nov. sp. nov., a mesophilic sulfate-reducing bacterium isolated from a brackish lake sediment.</title>
        <authorList>
            <person name="Watanabe T."/>
            <person name="Yabe T."/>
            <person name="Tsuji J.M."/>
            <person name="Fukui M."/>
        </authorList>
    </citation>
    <scope>NUCLEOTIDE SEQUENCE [LARGE SCALE GENOMIC DNA]</scope>
    <source>
        <strain evidence="7">12FAK</strain>
    </source>
</reference>
<keyword evidence="3" id="KW-0378">Hydrolase</keyword>
<gene>
    <name evidence="6" type="ORF">FAK_29030</name>
</gene>
<evidence type="ECO:0000313" key="7">
    <source>
        <dbReference type="Proteomes" id="UP001366166"/>
    </source>
</evidence>
<dbReference type="SUPFAM" id="SSF56281">
    <property type="entry name" value="Metallo-hydrolase/oxidoreductase"/>
    <property type="match status" value="1"/>
</dbReference>
<dbReference type="GO" id="GO:0016787">
    <property type="term" value="F:hydrolase activity"/>
    <property type="evidence" value="ECO:0007669"/>
    <property type="project" value="UniProtKB-KW"/>
</dbReference>
<dbReference type="AlphaFoldDB" id="A0AAU9F4A5"/>
<dbReference type="Pfam" id="PF00753">
    <property type="entry name" value="Lactamase_B"/>
    <property type="match status" value="1"/>
</dbReference>
<dbReference type="CDD" id="cd06262">
    <property type="entry name" value="metallo-hydrolase-like_MBL-fold"/>
    <property type="match status" value="1"/>
</dbReference>